<evidence type="ECO:0000256" key="1">
    <source>
        <dbReference type="SAM" id="Phobius"/>
    </source>
</evidence>
<keyword evidence="1" id="KW-0472">Membrane</keyword>
<dbReference type="EMBL" id="JAAGVY010000037">
    <property type="protein sequence ID" value="NEN25010.1"/>
    <property type="molecule type" value="Genomic_DNA"/>
</dbReference>
<name>A0A7K3WTK5_9FLAO</name>
<dbReference type="Pfam" id="PF12412">
    <property type="entry name" value="DUF3667"/>
    <property type="match status" value="1"/>
</dbReference>
<accession>A0A7K3WTK5</accession>
<evidence type="ECO:0000313" key="3">
    <source>
        <dbReference type="Proteomes" id="UP000486602"/>
    </source>
</evidence>
<dbReference type="InterPro" id="IPR022134">
    <property type="entry name" value="DUF3667"/>
</dbReference>
<dbReference type="Proteomes" id="UP000486602">
    <property type="component" value="Unassembled WGS sequence"/>
</dbReference>
<dbReference type="AlphaFoldDB" id="A0A7K3WTK5"/>
<sequence>MAVILTAQTKENITTMICENCEQNFDGNFCSNCGQNSNVKRVDLKYLINEIPNSIFQINRGFLFTVKELFTRPGYSIREFLNGKRKNHFQPIAFIFFTSTIYVLLNYLIGNDTFMDDFIAGLESSKGTNNTNFNWLSKNTTYMVLALIPFFSLASYLVFFKSRYNYFEHLVLNLYVTGQQMLIYLVFSFINTRDSSLILIPIVLGMLFNIWAYSQFFDNKTILKRIILITLTYLIFIFQILIGMIIIVGILKLMK</sequence>
<reference evidence="2 3" key="1">
    <citation type="submission" date="2020-02" db="EMBL/GenBank/DDBJ databases">
        <title>Out from the shadows clarifying the taxonomy of the family Cryomorphaceae and related taxa by utilizing the GTDB taxonomic framework.</title>
        <authorList>
            <person name="Bowman J.P."/>
        </authorList>
    </citation>
    <scope>NUCLEOTIDE SEQUENCE [LARGE SCALE GENOMIC DNA]</scope>
    <source>
        <strain evidence="2 3">QSSC 1-22</strain>
    </source>
</reference>
<feature type="transmembrane region" description="Helical" evidence="1">
    <location>
        <begin position="142"/>
        <end position="160"/>
    </location>
</feature>
<feature type="transmembrane region" description="Helical" evidence="1">
    <location>
        <begin position="92"/>
        <end position="109"/>
    </location>
</feature>
<gene>
    <name evidence="2" type="ORF">G3O08_16030</name>
</gene>
<evidence type="ECO:0000313" key="2">
    <source>
        <dbReference type="EMBL" id="NEN25010.1"/>
    </source>
</evidence>
<keyword evidence="1" id="KW-0812">Transmembrane</keyword>
<proteinExistence type="predicted"/>
<feature type="transmembrane region" description="Helical" evidence="1">
    <location>
        <begin position="196"/>
        <end position="214"/>
    </location>
</feature>
<keyword evidence="1" id="KW-1133">Transmembrane helix</keyword>
<organism evidence="2 3">
    <name type="scientific">Cryomorpha ignava</name>
    <dbReference type="NCBI Taxonomy" id="101383"/>
    <lineage>
        <taxon>Bacteria</taxon>
        <taxon>Pseudomonadati</taxon>
        <taxon>Bacteroidota</taxon>
        <taxon>Flavobacteriia</taxon>
        <taxon>Flavobacteriales</taxon>
        <taxon>Cryomorphaceae</taxon>
        <taxon>Cryomorpha</taxon>
    </lineage>
</organism>
<comment type="caution">
    <text evidence="2">The sequence shown here is derived from an EMBL/GenBank/DDBJ whole genome shotgun (WGS) entry which is preliminary data.</text>
</comment>
<feature type="transmembrane region" description="Helical" evidence="1">
    <location>
        <begin position="172"/>
        <end position="190"/>
    </location>
</feature>
<keyword evidence="3" id="KW-1185">Reference proteome</keyword>
<feature type="transmembrane region" description="Helical" evidence="1">
    <location>
        <begin position="226"/>
        <end position="251"/>
    </location>
</feature>
<dbReference type="RefSeq" id="WP_163286405.1">
    <property type="nucleotide sequence ID" value="NZ_JAAGVY010000037.1"/>
</dbReference>
<protein>
    <submittedName>
        <fullName evidence="2">DUF3667 domain-containing protein</fullName>
    </submittedName>
</protein>